<accession>A0A1K1MUI0</accession>
<gene>
    <name evidence="2" type="ORF">SAMN02927921_00857</name>
</gene>
<proteinExistence type="predicted"/>
<dbReference type="InterPro" id="IPR000835">
    <property type="entry name" value="HTH_MarR-typ"/>
</dbReference>
<dbReference type="PROSITE" id="PS50995">
    <property type="entry name" value="HTH_MARR_2"/>
    <property type="match status" value="1"/>
</dbReference>
<feature type="domain" description="HTH marR-type" evidence="1">
    <location>
        <begin position="1"/>
        <end position="137"/>
    </location>
</feature>
<sequence>MKTNQNFSEISRAYSDTSMLMHEAIARKAGLSGTDHKYLGLIMKNGEMTAGKIAEVTGLTTGSVTGLIDRLEKKQLVRRKADKNDRRKVLIVPDEKKAMELLQPVFTELQKRTQELIHTFSQKELDAIMSYLLSATEIMKTLTNDLKK</sequence>
<evidence type="ECO:0000313" key="2">
    <source>
        <dbReference type="EMBL" id="SFW26832.1"/>
    </source>
</evidence>
<dbReference type="SUPFAM" id="SSF46785">
    <property type="entry name" value="Winged helix' DNA-binding domain"/>
    <property type="match status" value="1"/>
</dbReference>
<dbReference type="SMART" id="SM00347">
    <property type="entry name" value="HTH_MARR"/>
    <property type="match status" value="1"/>
</dbReference>
<dbReference type="InterPro" id="IPR036388">
    <property type="entry name" value="WH-like_DNA-bd_sf"/>
</dbReference>
<dbReference type="Gene3D" id="1.10.10.10">
    <property type="entry name" value="Winged helix-like DNA-binding domain superfamily/Winged helix DNA-binding domain"/>
    <property type="match status" value="1"/>
</dbReference>
<reference evidence="2 3" key="1">
    <citation type="submission" date="2016-11" db="EMBL/GenBank/DDBJ databases">
        <authorList>
            <person name="Jaros S."/>
            <person name="Januszkiewicz K."/>
            <person name="Wedrychowicz H."/>
        </authorList>
    </citation>
    <scope>NUCLEOTIDE SEQUENCE [LARGE SCALE GENOMIC DNA]</scope>
    <source>
        <strain evidence="2 3">CGMCC 1.12145</strain>
    </source>
</reference>
<dbReference type="GO" id="GO:0003677">
    <property type="term" value="F:DNA binding"/>
    <property type="evidence" value="ECO:0007669"/>
    <property type="project" value="UniProtKB-KW"/>
</dbReference>
<evidence type="ECO:0000313" key="3">
    <source>
        <dbReference type="Proteomes" id="UP000182248"/>
    </source>
</evidence>
<evidence type="ECO:0000259" key="1">
    <source>
        <dbReference type="PROSITE" id="PS50995"/>
    </source>
</evidence>
<protein>
    <submittedName>
        <fullName evidence="2">DNA-binding transcriptional regulator, MarR family</fullName>
    </submittedName>
</protein>
<dbReference type="Pfam" id="PF01047">
    <property type="entry name" value="MarR"/>
    <property type="match status" value="1"/>
</dbReference>
<dbReference type="InterPro" id="IPR036390">
    <property type="entry name" value="WH_DNA-bd_sf"/>
</dbReference>
<keyword evidence="2" id="KW-0238">DNA-binding</keyword>
<dbReference type="GO" id="GO:0006950">
    <property type="term" value="P:response to stress"/>
    <property type="evidence" value="ECO:0007669"/>
    <property type="project" value="TreeGrafter"/>
</dbReference>
<dbReference type="STRING" id="1150368.SAMN02927921_00857"/>
<dbReference type="Proteomes" id="UP000182248">
    <property type="component" value="Unassembled WGS sequence"/>
</dbReference>
<dbReference type="InterPro" id="IPR039422">
    <property type="entry name" value="MarR/SlyA-like"/>
</dbReference>
<keyword evidence="3" id="KW-1185">Reference proteome</keyword>
<dbReference type="PANTHER" id="PTHR33164">
    <property type="entry name" value="TRANSCRIPTIONAL REGULATOR, MARR FAMILY"/>
    <property type="match status" value="1"/>
</dbReference>
<dbReference type="EMBL" id="FPJE01000003">
    <property type="protein sequence ID" value="SFW26832.1"/>
    <property type="molecule type" value="Genomic_DNA"/>
</dbReference>
<dbReference type="AlphaFoldDB" id="A0A1K1MUI0"/>
<name>A0A1K1MUI0_9FLAO</name>
<organism evidence="2 3">
    <name type="scientific">Sinomicrobium oceani</name>
    <dbReference type="NCBI Taxonomy" id="1150368"/>
    <lineage>
        <taxon>Bacteria</taxon>
        <taxon>Pseudomonadati</taxon>
        <taxon>Bacteroidota</taxon>
        <taxon>Flavobacteriia</taxon>
        <taxon>Flavobacteriales</taxon>
        <taxon>Flavobacteriaceae</taxon>
        <taxon>Sinomicrobium</taxon>
    </lineage>
</organism>
<dbReference type="RefSeq" id="WP_072316116.1">
    <property type="nucleotide sequence ID" value="NZ_FPJE01000003.1"/>
</dbReference>
<dbReference type="GO" id="GO:0003700">
    <property type="term" value="F:DNA-binding transcription factor activity"/>
    <property type="evidence" value="ECO:0007669"/>
    <property type="project" value="InterPro"/>
</dbReference>
<dbReference type="PANTHER" id="PTHR33164:SF106">
    <property type="entry name" value="TRANSCRIPTIONAL REGULATORY PROTEIN"/>
    <property type="match status" value="1"/>
</dbReference>